<dbReference type="HOGENOM" id="CLU_029440_0_0_10"/>
<accession>I0K735</accession>
<evidence type="ECO:0000313" key="1">
    <source>
        <dbReference type="EMBL" id="CCG99938.1"/>
    </source>
</evidence>
<reference evidence="1 2" key="1">
    <citation type="journal article" date="2012" name="J. Bacteriol.">
        <title>Genome Sequence of Fibrella aestuarina BUZ 2T, a Filamentous Marine Bacterium.</title>
        <authorList>
            <person name="Filippini M."/>
            <person name="Qi W."/>
            <person name="Blom J."/>
            <person name="Goesmann A."/>
            <person name="Smits T.H."/>
            <person name="Bagheri H.C."/>
        </authorList>
    </citation>
    <scope>NUCLEOTIDE SEQUENCE [LARGE SCALE GENOMIC DNA]</scope>
    <source>
        <strain evidence="2">BUZ 2T</strain>
    </source>
</reference>
<dbReference type="Proteomes" id="UP000011058">
    <property type="component" value="Chromosome"/>
</dbReference>
<dbReference type="EMBL" id="HE796683">
    <property type="protein sequence ID" value="CCG99938.1"/>
    <property type="molecule type" value="Genomic_DNA"/>
</dbReference>
<protein>
    <submittedName>
        <fullName evidence="1">Uncharacterized protein</fullName>
    </submittedName>
</protein>
<dbReference type="PATRIC" id="fig|1166018.3.peg.3670"/>
<dbReference type="AlphaFoldDB" id="I0K735"/>
<gene>
    <name evidence="1" type="ORF">FAES_1929</name>
</gene>
<organism evidence="1 2">
    <name type="scientific">Fibrella aestuarina BUZ 2</name>
    <dbReference type="NCBI Taxonomy" id="1166018"/>
    <lineage>
        <taxon>Bacteria</taxon>
        <taxon>Pseudomonadati</taxon>
        <taxon>Bacteroidota</taxon>
        <taxon>Cytophagia</taxon>
        <taxon>Cytophagales</taxon>
        <taxon>Spirosomataceae</taxon>
        <taxon>Fibrella</taxon>
    </lineage>
</organism>
<keyword evidence="2" id="KW-1185">Reference proteome</keyword>
<dbReference type="RefSeq" id="WP_015331037.1">
    <property type="nucleotide sequence ID" value="NC_020054.1"/>
</dbReference>
<dbReference type="eggNOG" id="COG3519">
    <property type="taxonomic scope" value="Bacteria"/>
</dbReference>
<evidence type="ECO:0000313" key="2">
    <source>
        <dbReference type="Proteomes" id="UP000011058"/>
    </source>
</evidence>
<proteinExistence type="predicted"/>
<dbReference type="OrthoDB" id="1090083at2"/>
<sequence length="634" mass="73143">MNQLTAKDFTRDEIRKRMIRYASAIWQMRGKDVEATDPLVSYLMEACAFELENTAKAIEQTRGHIVNRLASVMCPEVIDLPRPAHAIFHARPDDFLLDLDPSVQFYHRPPVREGVQRDVFFSPVVKSRLANGEVRFLVSEQGITEFRGFDRMQWEKQAQPTFTTPYQSVWIGLELDDYVPSIGGLPLHFDWESESPQQKAVYYRKLHDGYQSTWHLNGQPIPVYPGFISPDTHAAHLGPQLDVLHLLEQDVLNLYSRSFMTLGNVPTRDDWGLARSLTPPGYLFNEQQTRLFGNRPLIWLELRLSRDFPPLAVANMDVRMNCFPVMNRQLNRMQQRLSLALNVYPLKSDIEFLFIRRVYDADSKDLFRSSPLRDFDELEEDSFMWRPHDVGRFDERNAHDLLQQVQQLLLDENRAFRALGSGWFVKTLDELKRNLDDLGQQLQAMPTEGFKMGHPYIFIKPRRNDSNVFVEFWSTNGKSANYIPAGTYLSYYGGYDSIRTGPEDLFLVTGTVGGQNKPSVDEKEYHLRQTLLTRQRLVTIADIEAECKAYFFGRLGGIPVDVQVQKAFAENLIEGAGYVRCLDVVIVPRSRTNLTPTEWDAECDRCQQHLAARSAMNLPYRVRMQATFAPIRTL</sequence>
<dbReference type="STRING" id="1166018.FAES_1929"/>
<name>I0K735_9BACT</name>
<dbReference type="KEGG" id="fae:FAES_1929"/>